<evidence type="ECO:0000256" key="2">
    <source>
        <dbReference type="ARBA" id="ARBA00022617"/>
    </source>
</evidence>
<feature type="binding site" description="covalent" evidence="6">
    <location>
        <position position="128"/>
    </location>
    <ligand>
        <name>heme c</name>
        <dbReference type="ChEBI" id="CHEBI:61717"/>
    </ligand>
</feature>
<dbReference type="InterPro" id="IPR036909">
    <property type="entry name" value="Cyt_c-like_dom_sf"/>
</dbReference>
<keyword evidence="5 6" id="KW-0408">Iron</keyword>
<feature type="binding site" description="axial binding residue" evidence="6">
    <location>
        <position position="83"/>
    </location>
    <ligand>
        <name>heme c</name>
        <dbReference type="ChEBI" id="CHEBI:61717"/>
    </ligand>
    <ligandPart>
        <name>Fe</name>
        <dbReference type="ChEBI" id="CHEBI:18248"/>
    </ligandPart>
</feature>
<dbReference type="InterPro" id="IPR002324">
    <property type="entry name" value="Cyt_c_ID"/>
</dbReference>
<evidence type="ECO:0000259" key="8">
    <source>
        <dbReference type="PROSITE" id="PS51007"/>
    </source>
</evidence>
<organism evidence="9 10">
    <name type="scientific">Acidovorax delafieldii</name>
    <name type="common">Pseudomonas delafieldii</name>
    <dbReference type="NCBI Taxonomy" id="47920"/>
    <lineage>
        <taxon>Bacteria</taxon>
        <taxon>Pseudomonadati</taxon>
        <taxon>Pseudomonadota</taxon>
        <taxon>Betaproteobacteria</taxon>
        <taxon>Burkholderiales</taxon>
        <taxon>Comamonadaceae</taxon>
        <taxon>Acidovorax</taxon>
    </lineage>
</organism>
<dbReference type="PRINTS" id="PR00606">
    <property type="entry name" value="CYTCHROMECID"/>
</dbReference>
<keyword evidence="7" id="KW-1133">Transmembrane helix</keyword>
<dbReference type="GeneID" id="51112417"/>
<sequence length="169" mass="17979">MHRDDETPPPRPRWLGWALMVFMALVVLGMLNLGWRMLQPGPGAVSAARGASGAGGLEGSAASPPSAPAGLRLVEASDCLRCHGMERYYVGPSFQQIAARYRDRADSVDYLAGKIRNGSVGEWGRTLMPRHLQVTEAQAREMAQWLVSLPVPSAAAQGASAAEPASAAR</sequence>
<evidence type="ECO:0000256" key="5">
    <source>
        <dbReference type="ARBA" id="ARBA00023004"/>
    </source>
</evidence>
<dbReference type="InterPro" id="IPR009056">
    <property type="entry name" value="Cyt_c-like_dom"/>
</dbReference>
<dbReference type="SUPFAM" id="SSF46626">
    <property type="entry name" value="Cytochrome c"/>
    <property type="match status" value="1"/>
</dbReference>
<keyword evidence="2 6" id="KW-0349">Heme</keyword>
<evidence type="ECO:0000256" key="1">
    <source>
        <dbReference type="ARBA" id="ARBA00022448"/>
    </source>
</evidence>
<accession>A0A561XIA5</accession>
<dbReference type="EMBL" id="VJWE01000015">
    <property type="protein sequence ID" value="TWG35802.1"/>
    <property type="molecule type" value="Genomic_DNA"/>
</dbReference>
<keyword evidence="7" id="KW-0472">Membrane</keyword>
<gene>
    <name evidence="9" type="ORF">ATF69_3368</name>
</gene>
<keyword evidence="4" id="KW-0249">Electron transport</keyword>
<comment type="caution">
    <text evidence="9">The sequence shown here is derived from an EMBL/GenBank/DDBJ whole genome shotgun (WGS) entry which is preliminary data.</text>
</comment>
<reference evidence="9 10" key="1">
    <citation type="journal article" date="2015" name="Stand. Genomic Sci.">
        <title>Genomic Encyclopedia of Bacterial and Archaeal Type Strains, Phase III: the genomes of soil and plant-associated and newly described type strains.</title>
        <authorList>
            <person name="Whitman W.B."/>
            <person name="Woyke T."/>
            <person name="Klenk H.P."/>
            <person name="Zhou Y."/>
            <person name="Lilburn T.G."/>
            <person name="Beck B.J."/>
            <person name="De Vos P."/>
            <person name="Vandamme P."/>
            <person name="Eisen J.A."/>
            <person name="Garrity G."/>
            <person name="Hugenholtz P."/>
            <person name="Kyrpides N.C."/>
        </authorList>
    </citation>
    <scope>NUCLEOTIDE SEQUENCE [LARGE SCALE GENOMIC DNA]</scope>
    <source>
        <strain evidence="9 10">DSM 64</strain>
    </source>
</reference>
<keyword evidence="1" id="KW-0813">Transport</keyword>
<dbReference type="GO" id="GO:0020037">
    <property type="term" value="F:heme binding"/>
    <property type="evidence" value="ECO:0007669"/>
    <property type="project" value="InterPro"/>
</dbReference>
<comment type="PTM">
    <text evidence="6">Binds 1 heme c group covalently per subunit.</text>
</comment>
<feature type="binding site" description="covalent" evidence="6">
    <location>
        <position position="79"/>
    </location>
    <ligand>
        <name>heme c</name>
        <dbReference type="ChEBI" id="CHEBI:61717"/>
    </ligand>
</feature>
<protein>
    <submittedName>
        <fullName evidence="9">Cytochrome c551/c552</fullName>
    </submittedName>
</protein>
<keyword evidence="7" id="KW-0812">Transmembrane</keyword>
<keyword evidence="3 6" id="KW-0479">Metal-binding</keyword>
<dbReference type="GO" id="GO:0005506">
    <property type="term" value="F:iron ion binding"/>
    <property type="evidence" value="ECO:0007669"/>
    <property type="project" value="InterPro"/>
</dbReference>
<proteinExistence type="predicted"/>
<dbReference type="Pfam" id="PF00034">
    <property type="entry name" value="Cytochrom_C"/>
    <property type="match status" value="1"/>
</dbReference>
<dbReference type="GO" id="GO:0009055">
    <property type="term" value="F:electron transfer activity"/>
    <property type="evidence" value="ECO:0007669"/>
    <property type="project" value="InterPro"/>
</dbReference>
<name>A0A561XIA5_ACIDE</name>
<feature type="transmembrane region" description="Helical" evidence="7">
    <location>
        <begin position="14"/>
        <end position="33"/>
    </location>
</feature>
<evidence type="ECO:0000256" key="3">
    <source>
        <dbReference type="ARBA" id="ARBA00022723"/>
    </source>
</evidence>
<evidence type="ECO:0000256" key="6">
    <source>
        <dbReference type="PIRSR" id="PIRSR602324-1"/>
    </source>
</evidence>
<dbReference type="Proteomes" id="UP000321485">
    <property type="component" value="Unassembled WGS sequence"/>
</dbReference>
<dbReference type="PROSITE" id="PS51007">
    <property type="entry name" value="CYTC"/>
    <property type="match status" value="1"/>
</dbReference>
<evidence type="ECO:0000313" key="10">
    <source>
        <dbReference type="Proteomes" id="UP000321485"/>
    </source>
</evidence>
<evidence type="ECO:0000256" key="4">
    <source>
        <dbReference type="ARBA" id="ARBA00022982"/>
    </source>
</evidence>
<evidence type="ECO:0000313" key="9">
    <source>
        <dbReference type="EMBL" id="TWG35802.1"/>
    </source>
</evidence>
<dbReference type="RefSeq" id="WP_146871681.1">
    <property type="nucleotide sequence ID" value="NZ_VJWE01000015.1"/>
</dbReference>
<feature type="domain" description="Cytochrome c" evidence="8">
    <location>
        <begin position="65"/>
        <end position="150"/>
    </location>
</feature>
<dbReference type="AlphaFoldDB" id="A0A561XIA5"/>
<evidence type="ECO:0000256" key="7">
    <source>
        <dbReference type="SAM" id="Phobius"/>
    </source>
</evidence>
<dbReference type="Gene3D" id="1.10.760.10">
    <property type="entry name" value="Cytochrome c-like domain"/>
    <property type="match status" value="1"/>
</dbReference>